<evidence type="ECO:0000313" key="2">
    <source>
        <dbReference type="EMBL" id="MDT0345948.1"/>
    </source>
</evidence>
<dbReference type="Proteomes" id="UP001183246">
    <property type="component" value="Unassembled WGS sequence"/>
</dbReference>
<accession>A0ABU2MWB8</accession>
<dbReference type="EMBL" id="JAVREL010000017">
    <property type="protein sequence ID" value="MDT0345948.1"/>
    <property type="molecule type" value="Genomic_DNA"/>
</dbReference>
<reference evidence="3" key="1">
    <citation type="submission" date="2023-07" db="EMBL/GenBank/DDBJ databases">
        <title>30 novel species of actinomycetes from the DSMZ collection.</title>
        <authorList>
            <person name="Nouioui I."/>
        </authorList>
    </citation>
    <scope>NUCLEOTIDE SEQUENCE [LARGE SCALE GENOMIC DNA]</scope>
    <source>
        <strain evidence="3">DSM 44938</strain>
    </source>
</reference>
<comment type="caution">
    <text evidence="2">The sequence shown here is derived from an EMBL/GenBank/DDBJ whole genome shotgun (WGS) entry which is preliminary data.</text>
</comment>
<keyword evidence="3" id="KW-1185">Reference proteome</keyword>
<evidence type="ECO:0000313" key="3">
    <source>
        <dbReference type="Proteomes" id="UP001183246"/>
    </source>
</evidence>
<evidence type="ECO:0000256" key="1">
    <source>
        <dbReference type="SAM" id="MobiDB-lite"/>
    </source>
</evidence>
<sequence length="226" mass="24674">MGGHMEETGTATPELAAEEREGAPSHYQLLTPKDWFRIPLRDAEQRARSVQALIDLTMPSRDERAVQRRELRDMLTTVTGTAAARDGIEMYLSTDAVLGVPVPATLLVSAEPGDPDPPVRLPVAWMADGVRDKHGPEAEVSVVRLPSGEAVRCRRQGTSEDTRELGQAADRPNTLLDFYLPIPESGGWLILTFSTPIPELAQPLTELFDAIAGSLRWTQDVAVARG</sequence>
<dbReference type="RefSeq" id="WP_311707083.1">
    <property type="nucleotide sequence ID" value="NZ_JAVREL010000017.1"/>
</dbReference>
<organism evidence="2 3">
    <name type="scientific">Streptomyces litchfieldiae</name>
    <dbReference type="NCBI Taxonomy" id="3075543"/>
    <lineage>
        <taxon>Bacteria</taxon>
        <taxon>Bacillati</taxon>
        <taxon>Actinomycetota</taxon>
        <taxon>Actinomycetes</taxon>
        <taxon>Kitasatosporales</taxon>
        <taxon>Streptomycetaceae</taxon>
        <taxon>Streptomyces</taxon>
    </lineage>
</organism>
<protein>
    <submittedName>
        <fullName evidence="2">Uncharacterized protein</fullName>
    </submittedName>
</protein>
<name>A0ABU2MWB8_9ACTN</name>
<gene>
    <name evidence="2" type="ORF">RM590_25660</name>
</gene>
<feature type="region of interest" description="Disordered" evidence="1">
    <location>
        <begin position="1"/>
        <end position="24"/>
    </location>
</feature>
<proteinExistence type="predicted"/>